<feature type="compositionally biased region" description="Polar residues" evidence="6">
    <location>
        <begin position="248"/>
        <end position="263"/>
    </location>
</feature>
<feature type="region of interest" description="Disordered" evidence="6">
    <location>
        <begin position="221"/>
        <end position="308"/>
    </location>
</feature>
<dbReference type="STRING" id="367110.Q7S1V7"/>
<dbReference type="GO" id="GO:0005634">
    <property type="term" value="C:nucleus"/>
    <property type="evidence" value="ECO:0000318"/>
    <property type="project" value="GO_Central"/>
</dbReference>
<dbReference type="VEuPathDB" id="FungiDB:NCU05964"/>
<dbReference type="GO" id="GO:0005992">
    <property type="term" value="P:trehalose biosynthetic process"/>
    <property type="evidence" value="ECO:0000318"/>
    <property type="project" value="GO_Central"/>
</dbReference>
<comment type="subcellular location">
    <subcellularLocation>
        <location evidence="1">Nucleus</location>
    </subcellularLocation>
</comment>
<feature type="compositionally biased region" description="Low complexity" evidence="6">
    <location>
        <begin position="286"/>
        <end position="303"/>
    </location>
</feature>
<dbReference type="Gene3D" id="2.60.40.3960">
    <property type="entry name" value="Velvet domain"/>
    <property type="match status" value="1"/>
</dbReference>
<keyword evidence="9" id="KW-1185">Reference proteome</keyword>
<dbReference type="InterPro" id="IPR021740">
    <property type="entry name" value="Velvet"/>
</dbReference>
<keyword evidence="2" id="KW-0749">Sporulation</keyword>
<dbReference type="InterPro" id="IPR037525">
    <property type="entry name" value="Velvet_dom"/>
</dbReference>
<dbReference type="KEGG" id="ncr:NCU05964"/>
<dbReference type="GeneID" id="3874716"/>
<accession>Q7S1V7</accession>
<feature type="domain" description="Velvet" evidence="7">
    <location>
        <begin position="11"/>
        <end position="184"/>
    </location>
</feature>
<evidence type="ECO:0000313" key="9">
    <source>
        <dbReference type="Proteomes" id="UP000001805"/>
    </source>
</evidence>
<dbReference type="OrthoDB" id="3056235at2759"/>
<dbReference type="RefSeq" id="XP_958578.2">
    <property type="nucleotide sequence ID" value="XM_953485.2"/>
</dbReference>
<evidence type="ECO:0000256" key="2">
    <source>
        <dbReference type="ARBA" id="ARBA00022969"/>
    </source>
</evidence>
<evidence type="ECO:0000256" key="6">
    <source>
        <dbReference type="SAM" id="MobiDB-lite"/>
    </source>
</evidence>
<dbReference type="PaxDb" id="5141-EFNCRP00000001528"/>
<sequence>MATASPPSMDGMSPVYELKIRQQPKNARVAIGKEKDRKPIDPPPIVQLDIHPMRHQIHNPYLILVCKLVAPDSTEHDDANHQQPEPKDNDLIGSLCSSPYVLKDTNNAQGLFFIFQDVSVRREGTYRLEFNLFELKPLTRECIALARTTSDKFVVFPHRYFPGMAESTFLTRSFSDQGVRIRLRKDSRSVSTRKRGANALGVGAGSGDVVGRLRTGSTMGLGGQQYSPITISHHSQSHGSGGSHDELSSTSTSPINRINTTLASHHPHDLIPGIGHLDRSQHHRGSLASQTSSSLLDSPSNTTMLNSPTVTGVGGFGASTATTLGGGGNYSFTGVAAAHQYSYPGTALSLTTGTTADDRYYDYNRAGKRPRLLHGTGVDDLLDHSYGRDPYGRDPYDHHHRVVGGSVTLPPHTQGYATMDATHGYGHGRHHDYYGVTAAGPYFGSAM</sequence>
<name>Q7S1V7_NEUCR</name>
<reference evidence="8 9" key="1">
    <citation type="journal article" date="2003" name="Nature">
        <title>The genome sequence of the filamentous fungus Neurospora crassa.</title>
        <authorList>
            <person name="Galagan J.E."/>
            <person name="Calvo S.E."/>
            <person name="Borkovich K.A."/>
            <person name="Selker E.U."/>
            <person name="Read N.D."/>
            <person name="Jaffe D."/>
            <person name="FitzHugh W."/>
            <person name="Ma L.J."/>
            <person name="Smirnov S."/>
            <person name="Purcell S."/>
            <person name="Rehman B."/>
            <person name="Elkins T."/>
            <person name="Engels R."/>
            <person name="Wang S."/>
            <person name="Nielsen C.B."/>
            <person name="Butler J."/>
            <person name="Endrizzi M."/>
            <person name="Qui D."/>
            <person name="Ianakiev P."/>
            <person name="Bell-Pedersen D."/>
            <person name="Nelson M.A."/>
            <person name="Werner-Washburne M."/>
            <person name="Selitrennikoff C.P."/>
            <person name="Kinsey J.A."/>
            <person name="Braun E.L."/>
            <person name="Zelter A."/>
            <person name="Schulte U."/>
            <person name="Kothe G.O."/>
            <person name="Jedd G."/>
            <person name="Mewes W."/>
            <person name="Staben C."/>
            <person name="Marcotte E."/>
            <person name="Greenberg D."/>
            <person name="Roy A."/>
            <person name="Foley K."/>
            <person name="Naylor J."/>
            <person name="Stange-Thomann N."/>
            <person name="Barrett R."/>
            <person name="Gnerre S."/>
            <person name="Kamal M."/>
            <person name="Kamvysselis M."/>
            <person name="Mauceli E."/>
            <person name="Bielke C."/>
            <person name="Rudd S."/>
            <person name="Frishman D."/>
            <person name="Krystofova S."/>
            <person name="Rasmussen C."/>
            <person name="Metzenberg R.L."/>
            <person name="Perkins D.D."/>
            <person name="Kroken S."/>
            <person name="Cogoni C."/>
            <person name="Macino G."/>
            <person name="Catcheside D."/>
            <person name="Li W."/>
            <person name="Pratt R.J."/>
            <person name="Osmani S.A."/>
            <person name="DeSouza C.P."/>
            <person name="Glass L."/>
            <person name="Orbach M.J."/>
            <person name="Berglund J.A."/>
            <person name="Voelker R."/>
            <person name="Yarden O."/>
            <person name="Plamann M."/>
            <person name="Seiler S."/>
            <person name="Dunlap J."/>
            <person name="Radford A."/>
            <person name="Aramayo R."/>
            <person name="Natvig D.O."/>
            <person name="Alex L.A."/>
            <person name="Mannhaupt G."/>
            <person name="Ebbole D.J."/>
            <person name="Freitag M."/>
            <person name="Paulsen I."/>
            <person name="Sachs M.S."/>
            <person name="Lander E.S."/>
            <person name="Nusbaum C."/>
            <person name="Birren B."/>
        </authorList>
    </citation>
    <scope>NUCLEOTIDE SEQUENCE [LARGE SCALE GENOMIC DNA]</scope>
    <source>
        <strain evidence="9">ATCC 24698 / 74-OR23-1A / CBS 708.71 / DSM 1257 / FGSC 987</strain>
    </source>
</reference>
<dbReference type="Proteomes" id="UP000001805">
    <property type="component" value="Chromosome 5, Linkage Group VI"/>
</dbReference>
<dbReference type="InParanoid" id="Q7S1V7"/>
<keyword evidence="4" id="KW-0804">Transcription</keyword>
<gene>
    <name evidence="8" type="ORF">NCU05964</name>
</gene>
<evidence type="ECO:0000256" key="1">
    <source>
        <dbReference type="ARBA" id="ARBA00004123"/>
    </source>
</evidence>
<dbReference type="PANTHER" id="PTHR33572:SF18">
    <property type="entry name" value="SPORE DEVELOPMENT REGULATOR VOSA"/>
    <property type="match status" value="1"/>
</dbReference>
<keyword evidence="5" id="KW-0539">Nucleus</keyword>
<dbReference type="PROSITE" id="PS51821">
    <property type="entry name" value="VELVET"/>
    <property type="match status" value="1"/>
</dbReference>
<dbReference type="AlphaFoldDB" id="Q7S1V7"/>
<evidence type="ECO:0000256" key="4">
    <source>
        <dbReference type="ARBA" id="ARBA00023163"/>
    </source>
</evidence>
<keyword evidence="3" id="KW-0805">Transcription regulation</keyword>
<dbReference type="SMR" id="Q7S1V7"/>
<protein>
    <submittedName>
        <fullName evidence="8">Developmental regulator VosA</fullName>
    </submittedName>
</protein>
<evidence type="ECO:0000313" key="8">
    <source>
        <dbReference type="EMBL" id="EAA29342.2"/>
    </source>
</evidence>
<dbReference type="InterPro" id="IPR038491">
    <property type="entry name" value="Velvet_dom_sf"/>
</dbReference>
<proteinExistence type="predicted"/>
<evidence type="ECO:0000256" key="3">
    <source>
        <dbReference type="ARBA" id="ARBA00023015"/>
    </source>
</evidence>
<dbReference type="EMBL" id="CM002241">
    <property type="protein sequence ID" value="EAA29342.2"/>
    <property type="molecule type" value="Genomic_DNA"/>
</dbReference>
<dbReference type="Pfam" id="PF11754">
    <property type="entry name" value="Velvet"/>
    <property type="match status" value="2"/>
</dbReference>
<organism evidence="8 9">
    <name type="scientific">Neurospora crassa (strain ATCC 24698 / 74-OR23-1A / CBS 708.71 / DSM 1257 / FGSC 987)</name>
    <dbReference type="NCBI Taxonomy" id="367110"/>
    <lineage>
        <taxon>Eukaryota</taxon>
        <taxon>Fungi</taxon>
        <taxon>Dikarya</taxon>
        <taxon>Ascomycota</taxon>
        <taxon>Pezizomycotina</taxon>
        <taxon>Sordariomycetes</taxon>
        <taxon>Sordariomycetidae</taxon>
        <taxon>Sordariales</taxon>
        <taxon>Sordariaceae</taxon>
        <taxon>Neurospora</taxon>
    </lineage>
</organism>
<dbReference type="GO" id="GO:0030435">
    <property type="term" value="P:sporulation resulting in formation of a cellular spore"/>
    <property type="evidence" value="ECO:0000318"/>
    <property type="project" value="GO_Central"/>
</dbReference>
<dbReference type="HOGENOM" id="CLU_612646_0_0_1"/>
<evidence type="ECO:0000256" key="5">
    <source>
        <dbReference type="ARBA" id="ARBA00023242"/>
    </source>
</evidence>
<dbReference type="PANTHER" id="PTHR33572">
    <property type="entry name" value="SPORE DEVELOPMENT REGULATOR VOSA"/>
    <property type="match status" value="1"/>
</dbReference>
<evidence type="ECO:0000259" key="7">
    <source>
        <dbReference type="PROSITE" id="PS51821"/>
    </source>
</evidence>